<dbReference type="OrthoDB" id="708223at2"/>
<protein>
    <recommendedName>
        <fullName evidence="3">Outer membrane protein with beta-barrel domain</fullName>
    </recommendedName>
</protein>
<keyword evidence="2" id="KW-1185">Reference proteome</keyword>
<dbReference type="Proteomes" id="UP000325105">
    <property type="component" value="Unassembled WGS sequence"/>
</dbReference>
<name>A0A5S5DK76_9SPHI</name>
<proteinExistence type="predicted"/>
<accession>A0A5S5DK76</accession>
<sequence>MKNLGNSILLTLLLSAIGLLFCSLVSAQNKPKWYVTAGAGATTVRDFNATFSDLQYSVQEADASIDYQLKSKPGFLINGGAGFSGTFQQDGLLGWDVGLNVRSAGFGLTPELLDRKGELSDFYQDMLPEFGKTTNFRYWALHIPVSITYLPFEYIGFKFGADLYYQFSSNITDSEFPYGRLGKAMGLSYYTPKYEHPFQIGAHIGVFAPINERLRMDLDFFTDVTPRLKINPVTPTYDYEFREMGVRLNTRYYLK</sequence>
<dbReference type="RefSeq" id="WP_148908119.1">
    <property type="nucleotide sequence ID" value="NZ_VNHX01000006.1"/>
</dbReference>
<gene>
    <name evidence="1" type="ORF">BC792_10628</name>
</gene>
<dbReference type="EMBL" id="VNHX01000006">
    <property type="protein sequence ID" value="TYP96321.1"/>
    <property type="molecule type" value="Genomic_DNA"/>
</dbReference>
<evidence type="ECO:0008006" key="3">
    <source>
        <dbReference type="Google" id="ProtNLM"/>
    </source>
</evidence>
<dbReference type="AlphaFoldDB" id="A0A5S5DK76"/>
<evidence type="ECO:0000313" key="1">
    <source>
        <dbReference type="EMBL" id="TYP96321.1"/>
    </source>
</evidence>
<evidence type="ECO:0000313" key="2">
    <source>
        <dbReference type="Proteomes" id="UP000325105"/>
    </source>
</evidence>
<comment type="caution">
    <text evidence="1">The sequence shown here is derived from an EMBL/GenBank/DDBJ whole genome shotgun (WGS) entry which is preliminary data.</text>
</comment>
<organism evidence="1 2">
    <name type="scientific">Sphingobacterium allocomposti</name>
    <dbReference type="NCBI Taxonomy" id="415956"/>
    <lineage>
        <taxon>Bacteria</taxon>
        <taxon>Pseudomonadati</taxon>
        <taxon>Bacteroidota</taxon>
        <taxon>Sphingobacteriia</taxon>
        <taxon>Sphingobacteriales</taxon>
        <taxon>Sphingobacteriaceae</taxon>
        <taxon>Sphingobacterium</taxon>
    </lineage>
</organism>
<reference evidence="1 2" key="1">
    <citation type="submission" date="2019-07" db="EMBL/GenBank/DDBJ databases">
        <title>Genomic Encyclopedia of Archaeal and Bacterial Type Strains, Phase II (KMG-II): from individual species to whole genera.</title>
        <authorList>
            <person name="Goeker M."/>
        </authorList>
    </citation>
    <scope>NUCLEOTIDE SEQUENCE [LARGE SCALE GENOMIC DNA]</scope>
    <source>
        <strain evidence="1 2">DSM 18850</strain>
    </source>
</reference>